<name>A0ACA9S4L4_9GLOM</name>
<proteinExistence type="predicted"/>
<evidence type="ECO:0000313" key="2">
    <source>
        <dbReference type="Proteomes" id="UP000789920"/>
    </source>
</evidence>
<reference evidence="1" key="1">
    <citation type="submission" date="2021-06" db="EMBL/GenBank/DDBJ databases">
        <authorList>
            <person name="Kallberg Y."/>
            <person name="Tangrot J."/>
            <person name="Rosling A."/>
        </authorList>
    </citation>
    <scope>NUCLEOTIDE SEQUENCE</scope>
    <source>
        <strain evidence="1">MA461A</strain>
    </source>
</reference>
<organism evidence="1 2">
    <name type="scientific">Racocetra persica</name>
    <dbReference type="NCBI Taxonomy" id="160502"/>
    <lineage>
        <taxon>Eukaryota</taxon>
        <taxon>Fungi</taxon>
        <taxon>Fungi incertae sedis</taxon>
        <taxon>Mucoromycota</taxon>
        <taxon>Glomeromycotina</taxon>
        <taxon>Glomeromycetes</taxon>
        <taxon>Diversisporales</taxon>
        <taxon>Gigasporaceae</taxon>
        <taxon>Racocetra</taxon>
    </lineage>
</organism>
<dbReference type="EMBL" id="CAJVQC010093098">
    <property type="protein sequence ID" value="CAG8826978.1"/>
    <property type="molecule type" value="Genomic_DNA"/>
</dbReference>
<evidence type="ECO:0000313" key="1">
    <source>
        <dbReference type="EMBL" id="CAG8826978.1"/>
    </source>
</evidence>
<protein>
    <submittedName>
        <fullName evidence="1">969_t:CDS:1</fullName>
    </submittedName>
</protein>
<keyword evidence="2" id="KW-1185">Reference proteome</keyword>
<feature type="non-terminal residue" evidence="1">
    <location>
        <position position="47"/>
    </location>
</feature>
<dbReference type="Proteomes" id="UP000789920">
    <property type="component" value="Unassembled WGS sequence"/>
</dbReference>
<accession>A0ACA9S4L4</accession>
<sequence>KKKEYMELVIRKMKERNLSLTDAIDNILDNAENKEERSARIEILIPF</sequence>
<comment type="caution">
    <text evidence="1">The sequence shown here is derived from an EMBL/GenBank/DDBJ whole genome shotgun (WGS) entry which is preliminary data.</text>
</comment>
<feature type="non-terminal residue" evidence="1">
    <location>
        <position position="1"/>
    </location>
</feature>
<gene>
    <name evidence="1" type="ORF">RPERSI_LOCUS26865</name>
</gene>